<evidence type="ECO:0000313" key="2">
    <source>
        <dbReference type="EMBL" id="GFY78970.1"/>
    </source>
</evidence>
<protein>
    <submittedName>
        <fullName evidence="2">Uncharacterized protein</fullName>
    </submittedName>
</protein>
<comment type="caution">
    <text evidence="2">The sequence shown here is derived from an EMBL/GenBank/DDBJ whole genome shotgun (WGS) entry which is preliminary data.</text>
</comment>
<proteinExistence type="predicted"/>
<dbReference type="AlphaFoldDB" id="A0A8X6YTI5"/>
<dbReference type="EMBL" id="BMAV01023317">
    <property type="protein sequence ID" value="GFY78970.1"/>
    <property type="molecule type" value="Genomic_DNA"/>
</dbReference>
<evidence type="ECO:0000313" key="3">
    <source>
        <dbReference type="Proteomes" id="UP000886998"/>
    </source>
</evidence>
<gene>
    <name evidence="2" type="ORF">TNIN_125211</name>
</gene>
<dbReference type="Proteomes" id="UP000886998">
    <property type="component" value="Unassembled WGS sequence"/>
</dbReference>
<reference evidence="2" key="1">
    <citation type="submission" date="2020-08" db="EMBL/GenBank/DDBJ databases">
        <title>Multicomponent nature underlies the extraordinary mechanical properties of spider dragline silk.</title>
        <authorList>
            <person name="Kono N."/>
            <person name="Nakamura H."/>
            <person name="Mori M."/>
            <person name="Yoshida Y."/>
            <person name="Ohtoshi R."/>
            <person name="Malay A.D."/>
            <person name="Moran D.A.P."/>
            <person name="Tomita M."/>
            <person name="Numata K."/>
            <person name="Arakawa K."/>
        </authorList>
    </citation>
    <scope>NUCLEOTIDE SEQUENCE</scope>
</reference>
<keyword evidence="3" id="KW-1185">Reference proteome</keyword>
<sequence>MHVKQSNPDVGQKIPESRKFCKVTQWPKTASIQTLLANPTQDRQPTRECCWDESSSNQHRTQTKATVLESTTNTALFTFPKMRDPSPSHTAEDSREVMRGCKNLFETIACRHRSSANRWKCEI</sequence>
<organism evidence="2 3">
    <name type="scientific">Trichonephila inaurata madagascariensis</name>
    <dbReference type="NCBI Taxonomy" id="2747483"/>
    <lineage>
        <taxon>Eukaryota</taxon>
        <taxon>Metazoa</taxon>
        <taxon>Ecdysozoa</taxon>
        <taxon>Arthropoda</taxon>
        <taxon>Chelicerata</taxon>
        <taxon>Arachnida</taxon>
        <taxon>Araneae</taxon>
        <taxon>Araneomorphae</taxon>
        <taxon>Entelegynae</taxon>
        <taxon>Araneoidea</taxon>
        <taxon>Nephilidae</taxon>
        <taxon>Trichonephila</taxon>
        <taxon>Trichonephila inaurata</taxon>
    </lineage>
</organism>
<evidence type="ECO:0000256" key="1">
    <source>
        <dbReference type="SAM" id="MobiDB-lite"/>
    </source>
</evidence>
<feature type="compositionally biased region" description="Polar residues" evidence="1">
    <location>
        <begin position="53"/>
        <end position="64"/>
    </location>
</feature>
<accession>A0A8X6YTI5</accession>
<feature type="region of interest" description="Disordered" evidence="1">
    <location>
        <begin position="39"/>
        <end position="64"/>
    </location>
</feature>
<name>A0A8X6YTI5_9ARAC</name>